<keyword evidence="1" id="KW-0802">TPR repeat</keyword>
<evidence type="ECO:0000256" key="1">
    <source>
        <dbReference type="PROSITE-ProRule" id="PRU00339"/>
    </source>
</evidence>
<dbReference type="PROSITE" id="PS51375">
    <property type="entry name" value="PPR"/>
    <property type="match status" value="1"/>
</dbReference>
<dbReference type="Gene3D" id="1.25.40.10">
    <property type="entry name" value="Tetratricopeptide repeat domain"/>
    <property type="match status" value="1"/>
</dbReference>
<protein>
    <submittedName>
        <fullName evidence="2">Uncharacterized protein</fullName>
    </submittedName>
</protein>
<evidence type="ECO:0000313" key="3">
    <source>
        <dbReference type="Proteomes" id="UP000256405"/>
    </source>
</evidence>
<dbReference type="InterPro" id="IPR002885">
    <property type="entry name" value="PPR_rpt"/>
</dbReference>
<evidence type="ECO:0000313" key="2">
    <source>
        <dbReference type="EMBL" id="REG78297.1"/>
    </source>
</evidence>
<gene>
    <name evidence="2" type="ORF">C8N25_13729</name>
</gene>
<feature type="repeat" description="TPR" evidence="1">
    <location>
        <begin position="182"/>
        <end position="215"/>
    </location>
</feature>
<keyword evidence="3" id="KW-1185">Reference proteome</keyword>
<dbReference type="InterPro" id="IPR019734">
    <property type="entry name" value="TPR_rpt"/>
</dbReference>
<dbReference type="OrthoDB" id="59888at2"/>
<dbReference type="PROSITE" id="PS50005">
    <property type="entry name" value="TPR"/>
    <property type="match status" value="2"/>
</dbReference>
<dbReference type="RefSeq" id="WP_086543716.1">
    <property type="nucleotide sequence ID" value="NZ_QUNF01000037.1"/>
</dbReference>
<reference evidence="2 3" key="1">
    <citation type="submission" date="2018-08" db="EMBL/GenBank/DDBJ databases">
        <title>Genomic Encyclopedia of Archaeal and Bacterial Type Strains, Phase II (KMG-II): from individual species to whole genera.</title>
        <authorList>
            <person name="Goeker M."/>
        </authorList>
    </citation>
    <scope>NUCLEOTIDE SEQUENCE [LARGE SCALE GENOMIC DNA]</scope>
    <source>
        <strain evidence="2 3">DSM 15986</strain>
    </source>
</reference>
<dbReference type="SMART" id="SM00028">
    <property type="entry name" value="TPR"/>
    <property type="match status" value="2"/>
</dbReference>
<dbReference type="Proteomes" id="UP000256405">
    <property type="component" value="Unassembled WGS sequence"/>
</dbReference>
<feature type="repeat" description="TPR" evidence="1">
    <location>
        <begin position="148"/>
        <end position="181"/>
    </location>
</feature>
<comment type="caution">
    <text evidence="2">The sequence shown here is derived from an EMBL/GenBank/DDBJ whole genome shotgun (WGS) entry which is preliminary data.</text>
</comment>
<dbReference type="InterPro" id="IPR011990">
    <property type="entry name" value="TPR-like_helical_dom_sf"/>
</dbReference>
<sequence>MASKSAGNKQDSEMFLEMLTRDQLIWSSQAVPEVSSMVILGRRFNAFPMMNLLSMDSREFYRLLIKSKVDFFDKYAQIHPEYSVLLSAGSMNFLLMQEPTQIAQSVRQVLYSDPNKKIVKAAHTLSPDEFDIFITDLRTYIPASLLTEEDFNMLGYSLMRYDKYKQALSLFKNNLENHPNSANVYDSMGEGLMALGRVEEAVPLFKKAVELGAEPRHRDFELFKKNLIKGQAMLAEKGK</sequence>
<dbReference type="EMBL" id="QUNF01000037">
    <property type="protein sequence ID" value="REG78297.1"/>
    <property type="molecule type" value="Genomic_DNA"/>
</dbReference>
<proteinExistence type="predicted"/>
<name>A0A3E0D6W6_9BACT</name>
<dbReference type="AlphaFoldDB" id="A0A3E0D6W6"/>
<organism evidence="2 3">
    <name type="scientific">Algoriphagus antarcticus</name>
    <dbReference type="NCBI Taxonomy" id="238540"/>
    <lineage>
        <taxon>Bacteria</taxon>
        <taxon>Pseudomonadati</taxon>
        <taxon>Bacteroidota</taxon>
        <taxon>Cytophagia</taxon>
        <taxon>Cytophagales</taxon>
        <taxon>Cyclobacteriaceae</taxon>
        <taxon>Algoriphagus</taxon>
    </lineage>
</organism>
<accession>A0A3E0D6W6</accession>
<dbReference type="SUPFAM" id="SSF48452">
    <property type="entry name" value="TPR-like"/>
    <property type="match status" value="1"/>
</dbReference>